<dbReference type="InterPro" id="IPR011545">
    <property type="entry name" value="DEAD/DEAH_box_helicase_dom"/>
</dbReference>
<dbReference type="CDD" id="cd18787">
    <property type="entry name" value="SF2_C_DEAD"/>
    <property type="match status" value="1"/>
</dbReference>
<dbReference type="RefSeq" id="WP_003776737.1">
    <property type="nucleotide sequence ID" value="NZ_JH992957.1"/>
</dbReference>
<evidence type="ECO:0000313" key="8">
    <source>
        <dbReference type="EMBL" id="EKU94039.1"/>
    </source>
</evidence>
<dbReference type="eggNOG" id="COG0513">
    <property type="taxonomic scope" value="Bacteria"/>
</dbReference>
<dbReference type="Pfam" id="PF00270">
    <property type="entry name" value="DEAD"/>
    <property type="match status" value="1"/>
</dbReference>
<evidence type="ECO:0000259" key="6">
    <source>
        <dbReference type="PROSITE" id="PS51192"/>
    </source>
</evidence>
<keyword evidence="4" id="KW-0067">ATP-binding</keyword>
<dbReference type="GO" id="GO:0003724">
    <property type="term" value="F:RNA helicase activity"/>
    <property type="evidence" value="ECO:0007669"/>
    <property type="project" value="TreeGrafter"/>
</dbReference>
<protein>
    <recommendedName>
        <fullName evidence="10">DEAD-box ATP-dependent RNA helicase CshB</fullName>
    </recommendedName>
</protein>
<keyword evidence="3" id="KW-0347">Helicase</keyword>
<accession>K9E9Z6</accession>
<evidence type="ECO:0000313" key="9">
    <source>
        <dbReference type="Proteomes" id="UP000009875"/>
    </source>
</evidence>
<gene>
    <name evidence="8" type="ORF">HMPREF9698_00351</name>
</gene>
<dbReference type="InterPro" id="IPR050547">
    <property type="entry name" value="DEAD_box_RNA_helicases"/>
</dbReference>
<dbReference type="GO" id="GO:0005840">
    <property type="term" value="C:ribosome"/>
    <property type="evidence" value="ECO:0007669"/>
    <property type="project" value="TreeGrafter"/>
</dbReference>
<evidence type="ECO:0000256" key="2">
    <source>
        <dbReference type="ARBA" id="ARBA00022801"/>
    </source>
</evidence>
<evidence type="ECO:0008006" key="10">
    <source>
        <dbReference type="Google" id="ProtNLM"/>
    </source>
</evidence>
<feature type="compositionally biased region" description="Basic residues" evidence="5">
    <location>
        <begin position="382"/>
        <end position="394"/>
    </location>
</feature>
<reference evidence="8 9" key="1">
    <citation type="submission" date="2012-09" db="EMBL/GenBank/DDBJ databases">
        <title>The Genome Sequence of Alloiococcus otitis ATCC 51267.</title>
        <authorList>
            <consortium name="The Broad Institute Genome Sequencing Platform"/>
            <person name="Earl A."/>
            <person name="Ward D."/>
            <person name="Feldgarden M."/>
            <person name="Gevers D."/>
            <person name="Huys G."/>
            <person name="Walker B."/>
            <person name="Young S.K."/>
            <person name="Zeng Q."/>
            <person name="Gargeya S."/>
            <person name="Fitzgerald M."/>
            <person name="Haas B."/>
            <person name="Abouelleil A."/>
            <person name="Alvarado L."/>
            <person name="Arachchi H.M."/>
            <person name="Berlin A.M."/>
            <person name="Chapman S.B."/>
            <person name="Goldberg J."/>
            <person name="Griggs A."/>
            <person name="Gujja S."/>
            <person name="Hansen M."/>
            <person name="Howarth C."/>
            <person name="Imamovic A."/>
            <person name="Larimer J."/>
            <person name="McCowen C."/>
            <person name="Montmayeur A."/>
            <person name="Murphy C."/>
            <person name="Neiman D."/>
            <person name="Pearson M."/>
            <person name="Priest M."/>
            <person name="Roberts A."/>
            <person name="Saif S."/>
            <person name="Shea T."/>
            <person name="Sisk P."/>
            <person name="Sykes S."/>
            <person name="Wortman J."/>
            <person name="Nusbaum C."/>
            <person name="Birren B."/>
        </authorList>
    </citation>
    <scope>NUCLEOTIDE SEQUENCE [LARGE SCALE GENOMIC DNA]</scope>
    <source>
        <strain evidence="8 9">ATCC 51267</strain>
    </source>
</reference>
<evidence type="ECO:0000256" key="4">
    <source>
        <dbReference type="ARBA" id="ARBA00022840"/>
    </source>
</evidence>
<dbReference type="AlphaFoldDB" id="K9E9Z6"/>
<dbReference type="Proteomes" id="UP000009875">
    <property type="component" value="Unassembled WGS sequence"/>
</dbReference>
<dbReference type="InterPro" id="IPR014001">
    <property type="entry name" value="Helicase_ATP-bd"/>
</dbReference>
<feature type="domain" description="Helicase C-terminal" evidence="7">
    <location>
        <begin position="218"/>
        <end position="385"/>
    </location>
</feature>
<evidence type="ECO:0000259" key="7">
    <source>
        <dbReference type="PROSITE" id="PS51194"/>
    </source>
</evidence>
<proteinExistence type="predicted"/>
<dbReference type="HOGENOM" id="CLU_003041_1_3_9"/>
<dbReference type="PROSITE" id="PS51192">
    <property type="entry name" value="HELICASE_ATP_BIND_1"/>
    <property type="match status" value="1"/>
</dbReference>
<dbReference type="CDD" id="cd00268">
    <property type="entry name" value="DEADc"/>
    <property type="match status" value="1"/>
</dbReference>
<dbReference type="SMART" id="SM00487">
    <property type="entry name" value="DEXDc"/>
    <property type="match status" value="1"/>
</dbReference>
<dbReference type="OrthoDB" id="9805696at2"/>
<feature type="domain" description="Helicase ATP-binding" evidence="6">
    <location>
        <begin position="34"/>
        <end position="207"/>
    </location>
</feature>
<dbReference type="PANTHER" id="PTHR47963:SF1">
    <property type="entry name" value="DEAD-BOX ATP-DEPENDENT RNA HELICASE CSHB"/>
    <property type="match status" value="1"/>
</dbReference>
<evidence type="ECO:0000256" key="1">
    <source>
        <dbReference type="ARBA" id="ARBA00022741"/>
    </source>
</evidence>
<dbReference type="InterPro" id="IPR027417">
    <property type="entry name" value="P-loop_NTPase"/>
</dbReference>
<feature type="region of interest" description="Disordered" evidence="5">
    <location>
        <begin position="381"/>
        <end position="432"/>
    </location>
</feature>
<keyword evidence="1" id="KW-0547">Nucleotide-binding</keyword>
<name>K9E9Z6_9LACT</name>
<dbReference type="GO" id="GO:0033592">
    <property type="term" value="F:RNA strand annealing activity"/>
    <property type="evidence" value="ECO:0007669"/>
    <property type="project" value="TreeGrafter"/>
</dbReference>
<keyword evidence="2" id="KW-0378">Hydrolase</keyword>
<dbReference type="PROSITE" id="PS51194">
    <property type="entry name" value="HELICASE_CTER"/>
    <property type="match status" value="1"/>
</dbReference>
<dbReference type="SMART" id="SM00490">
    <property type="entry name" value="HELICc"/>
    <property type="match status" value="1"/>
</dbReference>
<sequence>MPNQFTDYHFKPFINHALADMGFVHTREVQAKVIPEIKAGRDLVVKAQTGSGKSHAFLLPLINAIQPDKDEVQVVITAPSRELADQLYQFSQDLIKPAGEAIRIENYVGGSNKEKQVQKLEQKQPHLAIGTPGRMLDMVSNHGLNIYTAQYLVVDEADMTLDLGFLREVDQLASRVGQSSQLLVFSATIPDKLKPFFKKYLNHPKFIYTESQSLIPDQVENWLIATKSKDRVDLIYDLLTLGQAYLALIFANTQDQVEAIAQALEERGLDCATLHGGLEARERKRVMRQIRNLDYQYVVATDLAARGIDIEGVSHVINAEIPNDLDYFIHRVGRTGRNGLAGLAVTFYGPDEIEAVQYLEDRGINFVAKTIKNHEVVDDKKHDHRQARKQVGKKKTYDPEIAGMVEKAKKKVKPNYKKKINRYKQRKNRRRK</sequence>
<organism evidence="8 9">
    <name type="scientific">Alloiococcus otitis ATCC 51267</name>
    <dbReference type="NCBI Taxonomy" id="883081"/>
    <lineage>
        <taxon>Bacteria</taxon>
        <taxon>Bacillati</taxon>
        <taxon>Bacillota</taxon>
        <taxon>Bacilli</taxon>
        <taxon>Lactobacillales</taxon>
        <taxon>Carnobacteriaceae</taxon>
        <taxon>Alloiococcus</taxon>
    </lineage>
</organism>
<feature type="compositionally biased region" description="Basic residues" evidence="5">
    <location>
        <begin position="408"/>
        <end position="432"/>
    </location>
</feature>
<dbReference type="SUPFAM" id="SSF52540">
    <property type="entry name" value="P-loop containing nucleoside triphosphate hydrolases"/>
    <property type="match status" value="1"/>
</dbReference>
<dbReference type="STRING" id="883081.HMPREF9698_00351"/>
<dbReference type="PANTHER" id="PTHR47963">
    <property type="entry name" value="DEAD-BOX ATP-DEPENDENT RNA HELICASE 47, MITOCHONDRIAL"/>
    <property type="match status" value="1"/>
</dbReference>
<evidence type="ECO:0000256" key="5">
    <source>
        <dbReference type="SAM" id="MobiDB-lite"/>
    </source>
</evidence>
<dbReference type="InterPro" id="IPR044742">
    <property type="entry name" value="DEAD/DEAH_RhlB"/>
</dbReference>
<keyword evidence="9" id="KW-1185">Reference proteome</keyword>
<dbReference type="Pfam" id="PF00271">
    <property type="entry name" value="Helicase_C"/>
    <property type="match status" value="1"/>
</dbReference>
<dbReference type="GO" id="GO:0005829">
    <property type="term" value="C:cytosol"/>
    <property type="evidence" value="ECO:0007669"/>
    <property type="project" value="TreeGrafter"/>
</dbReference>
<dbReference type="GO" id="GO:0016787">
    <property type="term" value="F:hydrolase activity"/>
    <property type="evidence" value="ECO:0007669"/>
    <property type="project" value="UniProtKB-KW"/>
</dbReference>
<dbReference type="Gene3D" id="3.40.50.300">
    <property type="entry name" value="P-loop containing nucleotide triphosphate hydrolases"/>
    <property type="match status" value="2"/>
</dbReference>
<dbReference type="InterPro" id="IPR001650">
    <property type="entry name" value="Helicase_C-like"/>
</dbReference>
<evidence type="ECO:0000256" key="3">
    <source>
        <dbReference type="ARBA" id="ARBA00022806"/>
    </source>
</evidence>
<dbReference type="EMBL" id="AGXA01000005">
    <property type="protein sequence ID" value="EKU94039.1"/>
    <property type="molecule type" value="Genomic_DNA"/>
</dbReference>
<dbReference type="GO" id="GO:0009409">
    <property type="term" value="P:response to cold"/>
    <property type="evidence" value="ECO:0007669"/>
    <property type="project" value="TreeGrafter"/>
</dbReference>
<dbReference type="PATRIC" id="fig|883081.3.peg.353"/>
<dbReference type="GO" id="GO:0005524">
    <property type="term" value="F:ATP binding"/>
    <property type="evidence" value="ECO:0007669"/>
    <property type="project" value="UniProtKB-KW"/>
</dbReference>
<comment type="caution">
    <text evidence="8">The sequence shown here is derived from an EMBL/GenBank/DDBJ whole genome shotgun (WGS) entry which is preliminary data.</text>
</comment>